<keyword evidence="20" id="KW-1185">Reference proteome</keyword>
<dbReference type="CDD" id="cd14386">
    <property type="entry name" value="UBA2_UBP5"/>
    <property type="match status" value="1"/>
</dbReference>
<dbReference type="Pfam" id="PF17807">
    <property type="entry name" value="zf-UBP_var"/>
    <property type="match status" value="1"/>
</dbReference>
<dbReference type="PROSITE" id="PS50271">
    <property type="entry name" value="ZF_UBP"/>
    <property type="match status" value="2"/>
</dbReference>
<feature type="domain" description="UBA" evidence="16">
    <location>
        <begin position="581"/>
        <end position="622"/>
    </location>
</feature>
<proteinExistence type="inferred from homology"/>
<evidence type="ECO:0000256" key="15">
    <source>
        <dbReference type="SAM" id="MobiDB-lite"/>
    </source>
</evidence>
<feature type="binding site" evidence="12">
    <location>
        <position position="199"/>
    </location>
    <ligand>
        <name>Zn(2+)</name>
        <dbReference type="ChEBI" id="CHEBI:29105"/>
    </ligand>
</feature>
<dbReference type="GO" id="GO:0016579">
    <property type="term" value="P:protein deubiquitination"/>
    <property type="evidence" value="ECO:0007669"/>
    <property type="project" value="InterPro"/>
</dbReference>
<evidence type="ECO:0000256" key="9">
    <source>
        <dbReference type="ARBA" id="ARBA00022807"/>
    </source>
</evidence>
<dbReference type="Pfam" id="PF00443">
    <property type="entry name" value="UCH"/>
    <property type="match status" value="1"/>
</dbReference>
<dbReference type="GO" id="GO:0006508">
    <property type="term" value="P:proteolysis"/>
    <property type="evidence" value="ECO:0007669"/>
    <property type="project" value="UniProtKB-KW"/>
</dbReference>
<evidence type="ECO:0000256" key="8">
    <source>
        <dbReference type="ARBA" id="ARBA00022801"/>
    </source>
</evidence>
<feature type="domain" description="UBA" evidence="16">
    <location>
        <begin position="641"/>
        <end position="681"/>
    </location>
</feature>
<dbReference type="InterPro" id="IPR013083">
    <property type="entry name" value="Znf_RING/FYVE/PHD"/>
</dbReference>
<protein>
    <recommendedName>
        <fullName evidence="14">Ubiquitin carboxyl-terminal hydrolase</fullName>
        <ecNumber evidence="14">3.4.19.12</ecNumber>
    </recommendedName>
</protein>
<evidence type="ECO:0000256" key="1">
    <source>
        <dbReference type="ARBA" id="ARBA00000707"/>
    </source>
</evidence>
<evidence type="ECO:0000259" key="18">
    <source>
        <dbReference type="PROSITE" id="PS50271"/>
    </source>
</evidence>
<dbReference type="InterPro" id="IPR001607">
    <property type="entry name" value="Znf_UBP"/>
</dbReference>
<dbReference type="Gene3D" id="3.90.70.10">
    <property type="entry name" value="Cysteine proteinases"/>
    <property type="match status" value="1"/>
</dbReference>
<evidence type="ECO:0000256" key="3">
    <source>
        <dbReference type="ARBA" id="ARBA00022670"/>
    </source>
</evidence>
<feature type="active site" description="Nucleophile" evidence="11">
    <location>
        <position position="315"/>
    </location>
</feature>
<feature type="domain" description="USP" evidence="17">
    <location>
        <begin position="306"/>
        <end position="765"/>
    </location>
</feature>
<dbReference type="GO" id="GO:0004843">
    <property type="term" value="F:cysteine-type deubiquitinase activity"/>
    <property type="evidence" value="ECO:0007669"/>
    <property type="project" value="UniProtKB-UniRule"/>
</dbReference>
<dbReference type="PROSITE" id="PS50235">
    <property type="entry name" value="USP_3"/>
    <property type="match status" value="1"/>
</dbReference>
<gene>
    <name evidence="19" type="ORF">HK097_006099</name>
</gene>
<keyword evidence="4 12" id="KW-0479">Metal-binding</keyword>
<dbReference type="SUPFAM" id="SSF57850">
    <property type="entry name" value="RING/U-box"/>
    <property type="match status" value="2"/>
</dbReference>
<evidence type="ECO:0000256" key="4">
    <source>
        <dbReference type="ARBA" id="ARBA00022723"/>
    </source>
</evidence>
<evidence type="ECO:0000256" key="14">
    <source>
        <dbReference type="RuleBase" id="RU366025"/>
    </source>
</evidence>
<keyword evidence="9 14" id="KW-0788">Thiol protease</keyword>
<comment type="similarity">
    <text evidence="2 14">Belongs to the peptidase C19 family.</text>
</comment>
<comment type="caution">
    <text evidence="19">The sequence shown here is derived from an EMBL/GenBank/DDBJ whole genome shotgun (WGS) entry which is preliminary data.</text>
</comment>
<keyword evidence="10 12" id="KW-0862">Zinc</keyword>
<comment type="catalytic activity">
    <reaction evidence="1 14">
        <text>Thiol-dependent hydrolysis of ester, thioester, amide, peptide and isopeptide bonds formed by the C-terminal Gly of ubiquitin (a 76-residue protein attached to proteins as an intracellular targeting signal).</text>
        <dbReference type="EC" id="3.4.19.12"/>
    </reaction>
</comment>
<dbReference type="SUPFAM" id="SSF54001">
    <property type="entry name" value="Cysteine proteinases"/>
    <property type="match status" value="1"/>
</dbReference>
<name>A0AAD5SEH0_9FUNG</name>
<evidence type="ECO:0000256" key="6">
    <source>
        <dbReference type="ARBA" id="ARBA00022771"/>
    </source>
</evidence>
<evidence type="ECO:0000256" key="12">
    <source>
        <dbReference type="PIRSR" id="PIRSR016308-3"/>
    </source>
</evidence>
<dbReference type="CDD" id="cd14385">
    <property type="entry name" value="UBA1_spUBP14_like"/>
    <property type="match status" value="1"/>
</dbReference>
<dbReference type="CDD" id="cd02658">
    <property type="entry name" value="Peptidase_C19B"/>
    <property type="match status" value="1"/>
</dbReference>
<evidence type="ECO:0000256" key="2">
    <source>
        <dbReference type="ARBA" id="ARBA00009085"/>
    </source>
</evidence>
<dbReference type="Pfam" id="PF00627">
    <property type="entry name" value="UBA"/>
    <property type="match status" value="2"/>
</dbReference>
<dbReference type="Proteomes" id="UP001212841">
    <property type="component" value="Unassembled WGS sequence"/>
</dbReference>
<dbReference type="FunFam" id="1.10.8.10:FF:000086">
    <property type="entry name" value="Ubiquitin carboxyl-terminal hydrolase"/>
    <property type="match status" value="1"/>
</dbReference>
<dbReference type="InterPro" id="IPR015940">
    <property type="entry name" value="UBA"/>
</dbReference>
<organism evidence="19 20">
    <name type="scientific">Rhizophlyctis rosea</name>
    <dbReference type="NCBI Taxonomy" id="64517"/>
    <lineage>
        <taxon>Eukaryota</taxon>
        <taxon>Fungi</taxon>
        <taxon>Fungi incertae sedis</taxon>
        <taxon>Chytridiomycota</taxon>
        <taxon>Chytridiomycota incertae sedis</taxon>
        <taxon>Chytridiomycetes</taxon>
        <taxon>Rhizophlyctidales</taxon>
        <taxon>Rhizophlyctidaceae</taxon>
        <taxon>Rhizophlyctis</taxon>
    </lineage>
</organism>
<keyword evidence="3 14" id="KW-0645">Protease</keyword>
<dbReference type="PROSITE" id="PS00973">
    <property type="entry name" value="USP_2"/>
    <property type="match status" value="1"/>
</dbReference>
<dbReference type="GO" id="GO:0005634">
    <property type="term" value="C:nucleus"/>
    <property type="evidence" value="ECO:0007669"/>
    <property type="project" value="TreeGrafter"/>
</dbReference>
<keyword evidence="7 14" id="KW-0833">Ubl conjugation pathway</keyword>
<evidence type="ECO:0000313" key="19">
    <source>
        <dbReference type="EMBL" id="KAJ3052533.1"/>
    </source>
</evidence>
<dbReference type="EMBL" id="JADGJD010000286">
    <property type="protein sequence ID" value="KAJ3052533.1"/>
    <property type="molecule type" value="Genomic_DNA"/>
</dbReference>
<feature type="domain" description="UBP-type" evidence="18">
    <location>
        <begin position="155"/>
        <end position="264"/>
    </location>
</feature>
<dbReference type="SMART" id="SM00290">
    <property type="entry name" value="ZnF_UBP"/>
    <property type="match status" value="2"/>
</dbReference>
<dbReference type="FunFam" id="3.30.40.10:FF:000396">
    <property type="entry name" value="Ubiquitin carboxyl-terminal hydrolase"/>
    <property type="match status" value="1"/>
</dbReference>
<dbReference type="PANTHER" id="PTHR24006:SF664">
    <property type="entry name" value="UBIQUITIN CARBOXYL-TERMINAL HYDROLASE"/>
    <property type="match status" value="1"/>
</dbReference>
<dbReference type="AlphaFoldDB" id="A0AAD5SEH0"/>
<keyword evidence="6 13" id="KW-0863">Zinc-finger</keyword>
<dbReference type="InterPro" id="IPR041432">
    <property type="entry name" value="UBP13_Znf-UBP_var"/>
</dbReference>
<dbReference type="InterPro" id="IPR050164">
    <property type="entry name" value="Peptidase_C19"/>
</dbReference>
<evidence type="ECO:0000313" key="20">
    <source>
        <dbReference type="Proteomes" id="UP001212841"/>
    </source>
</evidence>
<dbReference type="InterPro" id="IPR009060">
    <property type="entry name" value="UBA-like_sf"/>
</dbReference>
<evidence type="ECO:0000256" key="7">
    <source>
        <dbReference type="ARBA" id="ARBA00022786"/>
    </source>
</evidence>
<dbReference type="SMART" id="SM00165">
    <property type="entry name" value="UBA"/>
    <property type="match status" value="2"/>
</dbReference>
<keyword evidence="8 14" id="KW-0378">Hydrolase</keyword>
<evidence type="ECO:0000259" key="17">
    <source>
        <dbReference type="PROSITE" id="PS50235"/>
    </source>
</evidence>
<dbReference type="InterPro" id="IPR028889">
    <property type="entry name" value="USP"/>
</dbReference>
<dbReference type="GO" id="GO:0008270">
    <property type="term" value="F:zinc ion binding"/>
    <property type="evidence" value="ECO:0007669"/>
    <property type="project" value="UniProtKB-KW"/>
</dbReference>
<dbReference type="FunFam" id="1.10.8.10:FF:000103">
    <property type="entry name" value="Ubiquitin carboxyl-terminal hydrolase"/>
    <property type="match status" value="1"/>
</dbReference>
<dbReference type="PROSITE" id="PS00972">
    <property type="entry name" value="USP_1"/>
    <property type="match status" value="1"/>
</dbReference>
<feature type="binding site" evidence="12">
    <location>
        <position position="182"/>
    </location>
    <ligand>
        <name>Zn(2+)</name>
        <dbReference type="ChEBI" id="CHEBI:29105"/>
    </ligand>
</feature>
<evidence type="ECO:0000256" key="5">
    <source>
        <dbReference type="ARBA" id="ARBA00022737"/>
    </source>
</evidence>
<evidence type="ECO:0000256" key="11">
    <source>
        <dbReference type="PIRSR" id="PIRSR016308-1"/>
    </source>
</evidence>
<dbReference type="InterPro" id="IPR001394">
    <property type="entry name" value="Peptidase_C19_UCH"/>
</dbReference>
<dbReference type="InterPro" id="IPR018200">
    <property type="entry name" value="USP_CS"/>
</dbReference>
<reference evidence="19" key="1">
    <citation type="submission" date="2020-05" db="EMBL/GenBank/DDBJ databases">
        <title>Phylogenomic resolution of chytrid fungi.</title>
        <authorList>
            <person name="Stajich J.E."/>
            <person name="Amses K."/>
            <person name="Simmons R."/>
            <person name="Seto K."/>
            <person name="Myers J."/>
            <person name="Bonds A."/>
            <person name="Quandt C.A."/>
            <person name="Barry K."/>
            <person name="Liu P."/>
            <person name="Grigoriev I."/>
            <person name="Longcore J.E."/>
            <person name="James T.Y."/>
        </authorList>
    </citation>
    <scope>NUCLEOTIDE SEQUENCE</scope>
    <source>
        <strain evidence="19">JEL0318</strain>
    </source>
</reference>
<evidence type="ECO:0000259" key="16">
    <source>
        <dbReference type="PROSITE" id="PS50030"/>
    </source>
</evidence>
<feature type="binding site" evidence="12">
    <location>
        <position position="212"/>
    </location>
    <ligand>
        <name>Zn(2+)</name>
        <dbReference type="ChEBI" id="CHEBI:29105"/>
    </ligand>
</feature>
<dbReference type="PROSITE" id="PS50030">
    <property type="entry name" value="UBA"/>
    <property type="match status" value="2"/>
</dbReference>
<keyword evidence="5" id="KW-0677">Repeat</keyword>
<dbReference type="Gene3D" id="1.10.8.10">
    <property type="entry name" value="DNA helicase RuvA subunit, C-terminal domain"/>
    <property type="match status" value="2"/>
</dbReference>
<feature type="region of interest" description="Disordered" evidence="15">
    <location>
        <begin position="563"/>
        <end position="583"/>
    </location>
</feature>
<evidence type="ECO:0000256" key="10">
    <source>
        <dbReference type="ARBA" id="ARBA00022833"/>
    </source>
</evidence>
<feature type="binding site" evidence="12">
    <location>
        <position position="179"/>
    </location>
    <ligand>
        <name>Zn(2+)</name>
        <dbReference type="ChEBI" id="CHEBI:29105"/>
    </ligand>
</feature>
<dbReference type="PANTHER" id="PTHR24006">
    <property type="entry name" value="UBIQUITIN CARBOXYL-TERMINAL HYDROLASE"/>
    <property type="match status" value="1"/>
</dbReference>
<dbReference type="SUPFAM" id="SSF46934">
    <property type="entry name" value="UBA-like"/>
    <property type="match status" value="1"/>
</dbReference>
<feature type="active site" description="Proton acceptor" evidence="11">
    <location>
        <position position="725"/>
    </location>
</feature>
<dbReference type="EC" id="3.4.19.12" evidence="14"/>
<dbReference type="InterPro" id="IPR016652">
    <property type="entry name" value="Ubiquitinyl_hydrolase"/>
</dbReference>
<dbReference type="InterPro" id="IPR038765">
    <property type="entry name" value="Papain-like_cys_pep_sf"/>
</dbReference>
<dbReference type="GO" id="GO:0005829">
    <property type="term" value="C:cytosol"/>
    <property type="evidence" value="ECO:0007669"/>
    <property type="project" value="TreeGrafter"/>
</dbReference>
<evidence type="ECO:0000256" key="13">
    <source>
        <dbReference type="PROSITE-ProRule" id="PRU00502"/>
    </source>
</evidence>
<dbReference type="FunFam" id="3.30.40.10:FF:000587">
    <property type="entry name" value="Ubiquitin carboxyl-terminal hydrolase"/>
    <property type="match status" value="1"/>
</dbReference>
<accession>A0AAD5SEH0</accession>
<dbReference type="Gene3D" id="3.30.40.10">
    <property type="entry name" value="Zinc/RING finger domain, C3HC4 (zinc finger)"/>
    <property type="match status" value="2"/>
</dbReference>
<dbReference type="Pfam" id="PF02148">
    <property type="entry name" value="zf-UBP"/>
    <property type="match status" value="1"/>
</dbReference>
<dbReference type="PIRSF" id="PIRSF016308">
    <property type="entry name" value="UBP"/>
    <property type="match status" value="1"/>
</dbReference>
<sequence>MTDCPHVSTANLQPAGPATAVHKEECTLCFDSQDLPQGIDVCLTCFNGGCLENDRNHAHLHYQKTKHPLVLNIKRVPKTKKRDGSPPPAKITKLAIEEEIEENLFDFITSVKCYACGGREVERTQGNLPAVIDSIMVALSAKRQSEVKAWQEEITTCTHTENLVQQESKPLQPQNLATCNNCDLKENLWLCLVCGNLGCGRQQFGGLGGNGHGLNHYDTTQHAVSVKLGTITAEGTADVFCYLCGDERLDPHLGKHLANFGINVASQQKTEKSLTELQVEQNMKFDFSMTTEDGKELTPLFGPGYTGLKNLGNSCYMASVVQSVFALQPFQERYLQMARDHIATCRDDPARCFHCQMAKMADGLLSGRYSQPWSNDEGETRGQDGIAPNMFKEFFGKGHPEFSTMRQQDAQEFLQHMLSIVEQKERATGTDPTSIFKFALQHRLQCLECERVGHRSENNSALTLPLLAKVIGVDENGKKQYAPVNFEEALASTLGDDIREFQCPHDQRKTQASASTRFGSFPDVLVVTLNRFILGEGWVQEKLNAHVGVPEELDLERYRAAPQSPDEVPLPDDAPSGSGPQVDEGALNQLLAMGFPEVRCRKALIKTGNNGADVAMNWLFEHMEDADIDDPIQSAPVGGSGASEADLSQLMDMGFTKEQAARALKETGNDMNRAVDWLFSHADSFPADEGSGGSAAASAAPDNRPAKYHLSSFISHKGTSTHAGHYVVHIKRDGRWVLYNDNKVVEVPNVESAIGEAYIYVFQRV</sequence>
<feature type="domain" description="UBP-type" evidence="18">
    <location>
        <begin position="2"/>
        <end position="111"/>
    </location>
</feature>